<keyword evidence="1" id="KW-0472">Membrane</keyword>
<reference evidence="2 3" key="1">
    <citation type="submission" date="2020-08" db="EMBL/GenBank/DDBJ databases">
        <title>Bridging the membrane lipid divide: bacteria of the FCB group superphylum have the potential to synthesize archaeal ether lipids.</title>
        <authorList>
            <person name="Villanueva L."/>
            <person name="Von Meijenfeldt F.A.B."/>
            <person name="Westbye A.B."/>
            <person name="Yadav S."/>
            <person name="Hopmans E.C."/>
            <person name="Dutilh B.E."/>
            <person name="Sinninghe Damste J.S."/>
        </authorList>
    </citation>
    <scope>NUCLEOTIDE SEQUENCE [LARGE SCALE GENOMIC DNA]</scope>
    <source>
        <strain evidence="2">NIOZ-UU30</strain>
    </source>
</reference>
<proteinExistence type="predicted"/>
<dbReference type="EMBL" id="JACNJH010000145">
    <property type="protein sequence ID" value="MBC8361680.1"/>
    <property type="molecule type" value="Genomic_DNA"/>
</dbReference>
<protein>
    <submittedName>
        <fullName evidence="2">Uncharacterized protein</fullName>
    </submittedName>
</protein>
<dbReference type="Proteomes" id="UP000603434">
    <property type="component" value="Unassembled WGS sequence"/>
</dbReference>
<evidence type="ECO:0000313" key="2">
    <source>
        <dbReference type="EMBL" id="MBC8361680.1"/>
    </source>
</evidence>
<keyword evidence="1" id="KW-1133">Transmembrane helix</keyword>
<comment type="caution">
    <text evidence="2">The sequence shown here is derived from an EMBL/GenBank/DDBJ whole genome shotgun (WGS) entry which is preliminary data.</text>
</comment>
<keyword evidence="1" id="KW-0812">Transmembrane</keyword>
<dbReference type="AlphaFoldDB" id="A0A8J6NMZ8"/>
<gene>
    <name evidence="2" type="ORF">H8E23_09795</name>
</gene>
<name>A0A8J6NMZ8_9BACT</name>
<evidence type="ECO:0000313" key="3">
    <source>
        <dbReference type="Proteomes" id="UP000603434"/>
    </source>
</evidence>
<organism evidence="2 3">
    <name type="scientific">Candidatus Desulfatibia profunda</name>
    <dbReference type="NCBI Taxonomy" id="2841695"/>
    <lineage>
        <taxon>Bacteria</taxon>
        <taxon>Pseudomonadati</taxon>
        <taxon>Thermodesulfobacteriota</taxon>
        <taxon>Desulfobacteria</taxon>
        <taxon>Desulfobacterales</taxon>
        <taxon>Desulfobacterales incertae sedis</taxon>
        <taxon>Candidatus Desulfatibia</taxon>
    </lineage>
</organism>
<feature type="transmembrane region" description="Helical" evidence="1">
    <location>
        <begin position="23"/>
        <end position="41"/>
    </location>
</feature>
<accession>A0A8J6NMZ8</accession>
<sequence>MILLFYYILRLLASTEACQFCYYVKFVVAGVVLFFMSVGVVGEDRLTAVMNAVLPANAKTTARPKGDIAKLLKAKKPTAKPKTVVGMV</sequence>
<evidence type="ECO:0000256" key="1">
    <source>
        <dbReference type="SAM" id="Phobius"/>
    </source>
</evidence>